<protein>
    <recommendedName>
        <fullName evidence="4">DUF3307 domain-containing protein</fullName>
    </recommendedName>
</protein>
<dbReference type="EMBL" id="MHST01000013">
    <property type="protein sequence ID" value="OHA49116.1"/>
    <property type="molecule type" value="Genomic_DNA"/>
</dbReference>
<evidence type="ECO:0000256" key="1">
    <source>
        <dbReference type="SAM" id="Phobius"/>
    </source>
</evidence>
<gene>
    <name evidence="2" type="ORF">A2682_03720</name>
</gene>
<keyword evidence="1" id="KW-0812">Transmembrane</keyword>
<evidence type="ECO:0000313" key="2">
    <source>
        <dbReference type="EMBL" id="OHA49116.1"/>
    </source>
</evidence>
<feature type="transmembrane region" description="Helical" evidence="1">
    <location>
        <begin position="127"/>
        <end position="150"/>
    </location>
</feature>
<comment type="caution">
    <text evidence="2">The sequence shown here is derived from an EMBL/GenBank/DDBJ whole genome shotgun (WGS) entry which is preliminary data.</text>
</comment>
<accession>A0A1G2PLD1</accession>
<feature type="transmembrane region" description="Helical" evidence="1">
    <location>
        <begin position="83"/>
        <end position="103"/>
    </location>
</feature>
<feature type="transmembrane region" description="Helical" evidence="1">
    <location>
        <begin position="56"/>
        <end position="77"/>
    </location>
</feature>
<name>A0A1G2PLD1_TERXR</name>
<reference evidence="2 3" key="1">
    <citation type="journal article" date="2016" name="Nat. Commun.">
        <title>Thousands of microbial genomes shed light on interconnected biogeochemical processes in an aquifer system.</title>
        <authorList>
            <person name="Anantharaman K."/>
            <person name="Brown C.T."/>
            <person name="Hug L.A."/>
            <person name="Sharon I."/>
            <person name="Castelle C.J."/>
            <person name="Probst A.J."/>
            <person name="Thomas B.C."/>
            <person name="Singh A."/>
            <person name="Wilkins M.J."/>
            <person name="Karaoz U."/>
            <person name="Brodie E.L."/>
            <person name="Williams K.H."/>
            <person name="Hubbard S.S."/>
            <person name="Banfield J.F."/>
        </authorList>
    </citation>
    <scope>NUCLEOTIDE SEQUENCE [LARGE SCALE GENOMIC DNA]</scope>
    <source>
        <strain evidence="3">RIFCSPHIGHO2_01_FULL_58_15</strain>
    </source>
</reference>
<evidence type="ECO:0008006" key="4">
    <source>
        <dbReference type="Google" id="ProtNLM"/>
    </source>
</evidence>
<proteinExistence type="predicted"/>
<dbReference type="AlphaFoldDB" id="A0A1G2PLD1"/>
<dbReference type="STRING" id="1802363.A2682_03720"/>
<keyword evidence="1" id="KW-0472">Membrane</keyword>
<evidence type="ECO:0000313" key="3">
    <source>
        <dbReference type="Proteomes" id="UP000178690"/>
    </source>
</evidence>
<organism evidence="2 3">
    <name type="scientific">Terrybacteria sp. (strain RIFCSPHIGHO2_01_FULL_58_15)</name>
    <dbReference type="NCBI Taxonomy" id="1802363"/>
    <lineage>
        <taxon>Bacteria</taxon>
        <taxon>Candidatus Terryibacteriota</taxon>
    </lineage>
</organism>
<sequence length="151" mass="16233">MILASHVLIGGAIGAAFREPALAIPLALASHYLLDAVPHREYRIARLEAGFRDHGFIVELLAVFADLALGFAILLALAPPPLAIVAGFAAALPDAVTFLSFLMRENGILRAQRAFHRRIHLMRREQVPWLLALLTQGSAVLVGVFVILAAG</sequence>
<dbReference type="Proteomes" id="UP000178690">
    <property type="component" value="Unassembled WGS sequence"/>
</dbReference>
<keyword evidence="1" id="KW-1133">Transmembrane helix</keyword>